<evidence type="ECO:0000313" key="1">
    <source>
        <dbReference type="EMBL" id="KDQ52393.1"/>
    </source>
</evidence>
<sequence length="135" mass="14875">MSIFIDSLASDTSLRPTTRNSKFVLSLLNVPTTPNTITQRFLGPCPPFPLPSPLPTSVLSIPSLNFLPTTLANYLPDLVAPFLLMFLSGDEQKLREAEVTTRCFVENGPVDYRSRIAGGAIMEEDQDEDQVEEMG</sequence>
<dbReference type="AlphaFoldDB" id="A0A067PBU8"/>
<organism evidence="1 2">
    <name type="scientific">Jaapia argillacea MUCL 33604</name>
    <dbReference type="NCBI Taxonomy" id="933084"/>
    <lineage>
        <taxon>Eukaryota</taxon>
        <taxon>Fungi</taxon>
        <taxon>Dikarya</taxon>
        <taxon>Basidiomycota</taxon>
        <taxon>Agaricomycotina</taxon>
        <taxon>Agaricomycetes</taxon>
        <taxon>Agaricomycetidae</taxon>
        <taxon>Jaapiales</taxon>
        <taxon>Jaapiaceae</taxon>
        <taxon>Jaapia</taxon>
    </lineage>
</organism>
<protein>
    <submittedName>
        <fullName evidence="1">Uncharacterized protein</fullName>
    </submittedName>
</protein>
<proteinExistence type="predicted"/>
<dbReference type="Proteomes" id="UP000027265">
    <property type="component" value="Unassembled WGS sequence"/>
</dbReference>
<keyword evidence="2" id="KW-1185">Reference proteome</keyword>
<dbReference type="HOGENOM" id="CLU_1886059_0_0_1"/>
<evidence type="ECO:0000313" key="2">
    <source>
        <dbReference type="Proteomes" id="UP000027265"/>
    </source>
</evidence>
<gene>
    <name evidence="1" type="ORF">JAAARDRAFT_210575</name>
</gene>
<dbReference type="EMBL" id="KL197740">
    <property type="protein sequence ID" value="KDQ52393.1"/>
    <property type="molecule type" value="Genomic_DNA"/>
</dbReference>
<reference evidence="2" key="1">
    <citation type="journal article" date="2014" name="Proc. Natl. Acad. Sci. U.S.A.">
        <title>Extensive sampling of basidiomycete genomes demonstrates inadequacy of the white-rot/brown-rot paradigm for wood decay fungi.</title>
        <authorList>
            <person name="Riley R."/>
            <person name="Salamov A.A."/>
            <person name="Brown D.W."/>
            <person name="Nagy L.G."/>
            <person name="Floudas D."/>
            <person name="Held B.W."/>
            <person name="Levasseur A."/>
            <person name="Lombard V."/>
            <person name="Morin E."/>
            <person name="Otillar R."/>
            <person name="Lindquist E.A."/>
            <person name="Sun H."/>
            <person name="LaButti K.M."/>
            <person name="Schmutz J."/>
            <person name="Jabbour D."/>
            <person name="Luo H."/>
            <person name="Baker S.E."/>
            <person name="Pisabarro A.G."/>
            <person name="Walton J.D."/>
            <person name="Blanchette R.A."/>
            <person name="Henrissat B."/>
            <person name="Martin F."/>
            <person name="Cullen D."/>
            <person name="Hibbett D.S."/>
            <person name="Grigoriev I.V."/>
        </authorList>
    </citation>
    <scope>NUCLEOTIDE SEQUENCE [LARGE SCALE GENOMIC DNA]</scope>
    <source>
        <strain evidence="2">MUCL 33604</strain>
    </source>
</reference>
<dbReference type="InParanoid" id="A0A067PBU8"/>
<accession>A0A067PBU8</accession>
<name>A0A067PBU8_9AGAM</name>